<gene>
    <name evidence="6" type="ORF">ENR47_00225</name>
</gene>
<dbReference type="GO" id="GO:0046872">
    <property type="term" value="F:metal ion binding"/>
    <property type="evidence" value="ECO:0007669"/>
    <property type="project" value="UniProtKB-KW"/>
</dbReference>
<dbReference type="AlphaFoldDB" id="A0A832M2H2"/>
<dbReference type="Pfam" id="PF03055">
    <property type="entry name" value="RPE65"/>
    <property type="match status" value="1"/>
</dbReference>
<feature type="binding site" evidence="5">
    <location>
        <position position="499"/>
    </location>
    <ligand>
        <name>Fe cation</name>
        <dbReference type="ChEBI" id="CHEBI:24875"/>
        <note>catalytic</note>
    </ligand>
</feature>
<keyword evidence="4 5" id="KW-0408">Iron</keyword>
<dbReference type="SUPFAM" id="SSF51004">
    <property type="entry name" value="C-terminal (heme d1) domain of cytochrome cd1-nitrite reductase"/>
    <property type="match status" value="1"/>
</dbReference>
<dbReference type="PANTHER" id="PTHR10543">
    <property type="entry name" value="BETA-CAROTENE DIOXYGENASE"/>
    <property type="match status" value="1"/>
</dbReference>
<name>A0A832M2H2_9CYAN</name>
<feature type="binding site" evidence="5">
    <location>
        <position position="237"/>
    </location>
    <ligand>
        <name>Fe cation</name>
        <dbReference type="ChEBI" id="CHEBI:24875"/>
        <note>catalytic</note>
    </ligand>
</feature>
<evidence type="ECO:0000256" key="2">
    <source>
        <dbReference type="ARBA" id="ARBA00022723"/>
    </source>
</evidence>
<dbReference type="GO" id="GO:0016121">
    <property type="term" value="P:carotene catabolic process"/>
    <property type="evidence" value="ECO:0007669"/>
    <property type="project" value="TreeGrafter"/>
</dbReference>
<feature type="binding site" evidence="5">
    <location>
        <position position="316"/>
    </location>
    <ligand>
        <name>Fe cation</name>
        <dbReference type="ChEBI" id="CHEBI:24875"/>
        <note>catalytic</note>
    </ligand>
</feature>
<sequence length="508" mass="56868">MTSTLNSAIAVETPYNREEWQRGYRSLKQEFDYWIEDIEGAIPAELNGTLFRNGPGLLDVNGQPIHHPFDGDGMVCAIAFQNQRAHFRNRYIQTEGYLAEQEAGKILYRGVFGTDKPGGWLSNLFDFKLKNIANTNVIYWGGKLLALWEAAEPYRLNPATLETFGLDYLDGLLKPGDAFGAHPWIDPTCEQDGSAPCLLNFAIKPGLSSKITVYEFAPSGRLLRQNTATVPGFCFIHDFAITPNYSIFFQNPVTFNPIPFLTGLRSAGECIQFHPKRATKLVLIPRNPSSSSQNASSSVQFTNPLIFETHSGFVFHHANAFEDGNEVVIDSICYESLPAVEANADFRQTNFEALSPGQLWRFRVNVQTGNIQRQILDERCVEFPALHPAKVGRSHRYLYFAAAHAPTGNAPNQAILKMDVESGDHTLWSAAPWGYVSEPVFVPRYPNHYQLTGAEDEGWLLTMVFDANRDRSAVVILDARDLCQVARLNLQHHVPYGLHGSFTTECFV</sequence>
<accession>A0A832M2H2</accession>
<proteinExistence type="inferred from homology"/>
<reference evidence="6" key="1">
    <citation type="journal article" date="2020" name="mSystems">
        <title>Genome- and Community-Level Interaction Insights into Carbon Utilization and Element Cycling Functions of Hydrothermarchaeota in Hydrothermal Sediment.</title>
        <authorList>
            <person name="Zhou Z."/>
            <person name="Liu Y."/>
            <person name="Xu W."/>
            <person name="Pan J."/>
            <person name="Luo Z.H."/>
            <person name="Li M."/>
        </authorList>
    </citation>
    <scope>NUCLEOTIDE SEQUENCE [LARGE SCALE GENOMIC DNA]</scope>
    <source>
        <strain evidence="6">SpSt-402</strain>
    </source>
</reference>
<comment type="similarity">
    <text evidence="1">Belongs to the carotenoid oxygenase family.</text>
</comment>
<dbReference type="InterPro" id="IPR011048">
    <property type="entry name" value="Haem_d1_sf"/>
</dbReference>
<evidence type="ECO:0000256" key="3">
    <source>
        <dbReference type="ARBA" id="ARBA00023002"/>
    </source>
</evidence>
<evidence type="ECO:0000313" key="6">
    <source>
        <dbReference type="EMBL" id="HGW92698.1"/>
    </source>
</evidence>
<evidence type="ECO:0000256" key="1">
    <source>
        <dbReference type="ARBA" id="ARBA00006787"/>
    </source>
</evidence>
<organism evidence="6">
    <name type="scientific">Oscillatoriales cyanobacterium SpSt-402</name>
    <dbReference type="NCBI Taxonomy" id="2282168"/>
    <lineage>
        <taxon>Bacteria</taxon>
        <taxon>Bacillati</taxon>
        <taxon>Cyanobacteriota</taxon>
        <taxon>Cyanophyceae</taxon>
        <taxon>Oscillatoriophycideae</taxon>
        <taxon>Oscillatoriales</taxon>
    </lineage>
</organism>
<feature type="binding site" evidence="5">
    <location>
        <position position="182"/>
    </location>
    <ligand>
        <name>Fe cation</name>
        <dbReference type="ChEBI" id="CHEBI:24875"/>
        <note>catalytic</note>
    </ligand>
</feature>
<keyword evidence="2 5" id="KW-0479">Metal-binding</keyword>
<evidence type="ECO:0000256" key="4">
    <source>
        <dbReference type="ARBA" id="ARBA00023004"/>
    </source>
</evidence>
<protein>
    <submittedName>
        <fullName evidence="6">Apocarotenoid-15,15'-oxygenase</fullName>
    </submittedName>
</protein>
<comment type="caution">
    <text evidence="6">The sequence shown here is derived from an EMBL/GenBank/DDBJ whole genome shotgun (WGS) entry which is preliminary data.</text>
</comment>
<dbReference type="PANTHER" id="PTHR10543:SF89">
    <property type="entry name" value="CAROTENOID 9,10(9',10')-CLEAVAGE DIOXYGENASE 1"/>
    <property type="match status" value="1"/>
</dbReference>
<dbReference type="GO" id="GO:0010436">
    <property type="term" value="F:carotenoid dioxygenase activity"/>
    <property type="evidence" value="ECO:0007669"/>
    <property type="project" value="TreeGrafter"/>
</dbReference>
<comment type="cofactor">
    <cofactor evidence="5">
        <name>Fe(2+)</name>
        <dbReference type="ChEBI" id="CHEBI:29033"/>
    </cofactor>
    <text evidence="5">Binds 1 Fe(2+) ion per subunit.</text>
</comment>
<evidence type="ECO:0000256" key="5">
    <source>
        <dbReference type="PIRSR" id="PIRSR604294-1"/>
    </source>
</evidence>
<dbReference type="EMBL" id="DSRD01000015">
    <property type="protein sequence ID" value="HGW92698.1"/>
    <property type="molecule type" value="Genomic_DNA"/>
</dbReference>
<dbReference type="InterPro" id="IPR004294">
    <property type="entry name" value="Carotenoid_Oase"/>
</dbReference>
<keyword evidence="3" id="KW-0560">Oxidoreductase</keyword>